<dbReference type="Pfam" id="PF01145">
    <property type="entry name" value="Band_7"/>
    <property type="match status" value="1"/>
</dbReference>
<keyword evidence="4" id="KW-1133">Transmembrane helix</keyword>
<evidence type="ECO:0000256" key="4">
    <source>
        <dbReference type="ARBA" id="ARBA00022989"/>
    </source>
</evidence>
<dbReference type="KEGG" id="rid:RIdsm_00312"/>
<dbReference type="SUPFAM" id="SSF117892">
    <property type="entry name" value="Band 7/SPFH domain"/>
    <property type="match status" value="1"/>
</dbReference>
<dbReference type="Gene3D" id="3.30.479.30">
    <property type="entry name" value="Band 7 domain"/>
    <property type="match status" value="1"/>
</dbReference>
<name>A0A5P3A5M7_9RHOB</name>
<feature type="region of interest" description="Disordered" evidence="6">
    <location>
        <begin position="309"/>
        <end position="410"/>
    </location>
</feature>
<dbReference type="SMART" id="SM00244">
    <property type="entry name" value="PHB"/>
    <property type="match status" value="1"/>
</dbReference>
<organism evidence="8 9">
    <name type="scientific">Roseovarius indicus</name>
    <dbReference type="NCBI Taxonomy" id="540747"/>
    <lineage>
        <taxon>Bacteria</taxon>
        <taxon>Pseudomonadati</taxon>
        <taxon>Pseudomonadota</taxon>
        <taxon>Alphaproteobacteria</taxon>
        <taxon>Rhodobacterales</taxon>
        <taxon>Roseobacteraceae</taxon>
        <taxon>Roseovarius</taxon>
    </lineage>
</organism>
<keyword evidence="8" id="KW-0645">Protease</keyword>
<dbReference type="InterPro" id="IPR036013">
    <property type="entry name" value="Band_7/SPFH_dom_sf"/>
</dbReference>
<dbReference type="PANTHER" id="PTHR42911:SF1">
    <property type="entry name" value="MODULATOR OF FTSH PROTEASE HFLC"/>
    <property type="match status" value="1"/>
</dbReference>
<dbReference type="GO" id="GO:0008233">
    <property type="term" value="F:peptidase activity"/>
    <property type="evidence" value="ECO:0007669"/>
    <property type="project" value="UniProtKB-KW"/>
</dbReference>
<dbReference type="EMBL" id="CP031598">
    <property type="protein sequence ID" value="QEW24532.1"/>
    <property type="molecule type" value="Genomic_DNA"/>
</dbReference>
<dbReference type="PANTHER" id="PTHR42911">
    <property type="entry name" value="MODULATOR OF FTSH PROTEASE HFLC"/>
    <property type="match status" value="1"/>
</dbReference>
<evidence type="ECO:0000256" key="3">
    <source>
        <dbReference type="ARBA" id="ARBA00022692"/>
    </source>
</evidence>
<dbReference type="CDD" id="cd03405">
    <property type="entry name" value="SPFH_HflC"/>
    <property type="match status" value="1"/>
</dbReference>
<gene>
    <name evidence="8" type="primary">hflC_1</name>
    <name evidence="8" type="ORF">RIdsm_00312</name>
</gene>
<reference evidence="8 9" key="1">
    <citation type="submission" date="2018-08" db="EMBL/GenBank/DDBJ databases">
        <title>Genetic Globetrotter - A new plasmid hitch-hiking vast phylogenetic and geographic distances.</title>
        <authorList>
            <person name="Vollmers J."/>
            <person name="Petersen J."/>
        </authorList>
    </citation>
    <scope>NUCLEOTIDE SEQUENCE [LARGE SCALE GENOMIC DNA]</scope>
    <source>
        <strain evidence="8 9">DSM 26383</strain>
    </source>
</reference>
<evidence type="ECO:0000256" key="2">
    <source>
        <dbReference type="ARBA" id="ARBA00007862"/>
    </source>
</evidence>
<keyword evidence="8" id="KW-0378">Hydrolase</keyword>
<evidence type="ECO:0000259" key="7">
    <source>
        <dbReference type="SMART" id="SM00244"/>
    </source>
</evidence>
<dbReference type="GO" id="GO:0016020">
    <property type="term" value="C:membrane"/>
    <property type="evidence" value="ECO:0007669"/>
    <property type="project" value="UniProtKB-SubCell"/>
</dbReference>
<dbReference type="OrthoDB" id="9812991at2"/>
<keyword evidence="5" id="KW-0472">Membrane</keyword>
<sequence>MRKSALLLPILAVVVIGILSSLYIVDEREKALVLQFGQIKKVVDEPGLGVKVPLIQEVVRYDRRILSLDTDAIEVTPSDDRRLVVDAFTRYRIADVVQFRQAVGIGGTRVAEDRLASVLNAQIREVLGADQVTSDTILSPQRRDLAVRILEQARASAAGLGLEIVDVRLKQTNLPQQNLDATFARMRAEREREAADEIARGNEAAQRVRAAADRTVVETVSNAEREAEIARGEADAERNRIYAEAFGNNPDFFSFYRSLSALERSMNQENSTIVFSPQSEFLGPMFDAVRADGLGEVAVDEIDLDRLREMAPETEISPDLPESERRRLEEDAAQQEAEQEAEAAETSGDEEADAGIVDPDEVDTDTEAEADAGIVDPDEVDTDTADEEPADDAAADDAAADEPAGEDVEN</sequence>
<dbReference type="Proteomes" id="UP000325785">
    <property type="component" value="Chromosome"/>
</dbReference>
<feature type="compositionally biased region" description="Acidic residues" evidence="6">
    <location>
        <begin position="331"/>
        <end position="410"/>
    </location>
</feature>
<protein>
    <submittedName>
        <fullName evidence="8">Modulator of FtsH protease HflC</fullName>
    </submittedName>
</protein>
<dbReference type="RefSeq" id="WP_074940359.1">
    <property type="nucleotide sequence ID" value="NZ_CP031598.1"/>
</dbReference>
<proteinExistence type="inferred from homology"/>
<accession>A0A5P3A5M7</accession>
<keyword evidence="3" id="KW-0812">Transmembrane</keyword>
<evidence type="ECO:0000256" key="5">
    <source>
        <dbReference type="ARBA" id="ARBA00023136"/>
    </source>
</evidence>
<evidence type="ECO:0000256" key="6">
    <source>
        <dbReference type="SAM" id="MobiDB-lite"/>
    </source>
</evidence>
<evidence type="ECO:0000313" key="9">
    <source>
        <dbReference type="Proteomes" id="UP000325785"/>
    </source>
</evidence>
<dbReference type="GO" id="GO:0006508">
    <property type="term" value="P:proteolysis"/>
    <property type="evidence" value="ECO:0007669"/>
    <property type="project" value="UniProtKB-KW"/>
</dbReference>
<dbReference type="AlphaFoldDB" id="A0A5P3A5M7"/>
<comment type="subcellular location">
    <subcellularLocation>
        <location evidence="1">Membrane</location>
        <topology evidence="1">Single-pass membrane protein</topology>
    </subcellularLocation>
</comment>
<evidence type="ECO:0000256" key="1">
    <source>
        <dbReference type="ARBA" id="ARBA00004167"/>
    </source>
</evidence>
<comment type="similarity">
    <text evidence="2">Belongs to the band 7/mec-2 family. HflC subfamily.</text>
</comment>
<dbReference type="InterPro" id="IPR001107">
    <property type="entry name" value="Band_7"/>
</dbReference>
<evidence type="ECO:0000313" key="8">
    <source>
        <dbReference type="EMBL" id="QEW24532.1"/>
    </source>
</evidence>
<feature type="domain" description="Band 7" evidence="7">
    <location>
        <begin position="20"/>
        <end position="186"/>
    </location>
</feature>
<dbReference type="InterPro" id="IPR010200">
    <property type="entry name" value="HflC"/>
</dbReference>